<evidence type="ECO:0000313" key="2">
    <source>
        <dbReference type="EnsemblMetazoa" id="XP_030841852"/>
    </source>
</evidence>
<dbReference type="InParanoid" id="A0A7M7NW72"/>
<dbReference type="KEGG" id="spu:105445495"/>
<evidence type="ECO:0000313" key="3">
    <source>
        <dbReference type="Proteomes" id="UP000007110"/>
    </source>
</evidence>
<dbReference type="GeneID" id="105445495"/>
<proteinExistence type="predicted"/>
<sequence>MQVQDQSGPAETQNQAMEVQDPPSPLVHPREDAYCILQMLLHLTLPLTEVLASLPEASPRDPSLGLLERVDSSTVRDVLGVLADFDPAMAFTVIQGLGWGHTVLEVSREKEDFGQQLIALAEALLDCKKFWQCRVLLSHLLAYEVVSFAKFGLLVRDDDDDVDDVLVSMSGVGVFLGGQGRDEHGFRVVLHDEEGAGDGETLGMDGYGHGGEGEMES</sequence>
<accession>A0A7M7NW72</accession>
<name>A0A7M7NW72_STRPU</name>
<reference evidence="2" key="2">
    <citation type="submission" date="2021-01" db="UniProtKB">
        <authorList>
            <consortium name="EnsemblMetazoa"/>
        </authorList>
    </citation>
    <scope>IDENTIFICATION</scope>
</reference>
<reference evidence="3" key="1">
    <citation type="submission" date="2015-02" db="EMBL/GenBank/DDBJ databases">
        <title>Genome sequencing for Strongylocentrotus purpuratus.</title>
        <authorList>
            <person name="Murali S."/>
            <person name="Liu Y."/>
            <person name="Vee V."/>
            <person name="English A."/>
            <person name="Wang M."/>
            <person name="Skinner E."/>
            <person name="Han Y."/>
            <person name="Muzny D.M."/>
            <person name="Worley K.C."/>
            <person name="Gibbs R.A."/>
        </authorList>
    </citation>
    <scope>NUCLEOTIDE SEQUENCE</scope>
</reference>
<dbReference type="EnsemblMetazoa" id="XM_030985992">
    <property type="protein sequence ID" value="XP_030841852"/>
    <property type="gene ID" value="LOC105445495"/>
</dbReference>
<keyword evidence="3" id="KW-1185">Reference proteome</keyword>
<dbReference type="AlphaFoldDB" id="A0A7M7NW72"/>
<protein>
    <submittedName>
        <fullName evidence="2">Uncharacterized protein</fullName>
    </submittedName>
</protein>
<organism evidence="2 3">
    <name type="scientific">Strongylocentrotus purpuratus</name>
    <name type="common">Purple sea urchin</name>
    <dbReference type="NCBI Taxonomy" id="7668"/>
    <lineage>
        <taxon>Eukaryota</taxon>
        <taxon>Metazoa</taxon>
        <taxon>Echinodermata</taxon>
        <taxon>Eleutherozoa</taxon>
        <taxon>Echinozoa</taxon>
        <taxon>Echinoidea</taxon>
        <taxon>Euechinoidea</taxon>
        <taxon>Echinacea</taxon>
        <taxon>Camarodonta</taxon>
        <taxon>Echinidea</taxon>
        <taxon>Strongylocentrotidae</taxon>
        <taxon>Strongylocentrotus</taxon>
    </lineage>
</organism>
<dbReference type="RefSeq" id="XP_030841852.1">
    <property type="nucleotide sequence ID" value="XM_030985992.1"/>
</dbReference>
<evidence type="ECO:0000256" key="1">
    <source>
        <dbReference type="SAM" id="MobiDB-lite"/>
    </source>
</evidence>
<feature type="region of interest" description="Disordered" evidence="1">
    <location>
        <begin position="1"/>
        <end position="24"/>
    </location>
</feature>
<feature type="compositionally biased region" description="Polar residues" evidence="1">
    <location>
        <begin position="1"/>
        <end position="17"/>
    </location>
</feature>
<dbReference type="OrthoDB" id="10680642at2759"/>
<feature type="region of interest" description="Disordered" evidence="1">
    <location>
        <begin position="195"/>
        <end position="217"/>
    </location>
</feature>
<dbReference type="Proteomes" id="UP000007110">
    <property type="component" value="Unassembled WGS sequence"/>
</dbReference>